<dbReference type="KEGG" id="csy:CENSYa_1006"/>
<reference evidence="1 2" key="1">
    <citation type="journal article" date="2006" name="Proc. Natl. Acad. Sci. U.S.A.">
        <title>Genomic analysis of the uncultivated marine crenarchaeote Cenarchaeum symbiosum.</title>
        <authorList>
            <person name="Hallam S.J."/>
            <person name="Konstantinidis K.T."/>
            <person name="Putnam N."/>
            <person name="Schleper C."/>
            <person name="Watanabe Y."/>
            <person name="Sugahara J."/>
            <person name="Preston C."/>
            <person name="de la Torre J."/>
            <person name="Richardson P.M."/>
            <person name="DeLong E.F."/>
        </authorList>
    </citation>
    <scope>NUCLEOTIDE SEQUENCE [LARGE SCALE GENOMIC DNA]</scope>
    <source>
        <strain evidence="2">A</strain>
    </source>
</reference>
<dbReference type="EMBL" id="DP000238">
    <property type="protein sequence ID" value="ABK77638.1"/>
    <property type="molecule type" value="Genomic_DNA"/>
</dbReference>
<dbReference type="Proteomes" id="UP000000758">
    <property type="component" value="Chromosome"/>
</dbReference>
<keyword evidence="2" id="KW-1185">Reference proteome</keyword>
<accession>A0RWC1</accession>
<dbReference type="EnsemblBacteria" id="ABK77638">
    <property type="protein sequence ID" value="ABK77638"/>
    <property type="gene ID" value="CENSYa_1006"/>
</dbReference>
<gene>
    <name evidence="1" type="ordered locus">CENSYa_1006</name>
</gene>
<dbReference type="HOGENOM" id="CLU_2165151_0_0_2"/>
<proteinExistence type="predicted"/>
<name>A0RWC1_CENSY</name>
<organism evidence="1 2">
    <name type="scientific">Cenarchaeum symbiosum (strain A)</name>
    <dbReference type="NCBI Taxonomy" id="414004"/>
    <lineage>
        <taxon>Archaea</taxon>
        <taxon>Nitrososphaerota</taxon>
        <taxon>Candidatus Cenarchaeales</taxon>
        <taxon>Candidatus Cenarchaeaceae</taxon>
        <taxon>Candidatus Cenarchaeum</taxon>
    </lineage>
</organism>
<evidence type="ECO:0000313" key="2">
    <source>
        <dbReference type="Proteomes" id="UP000000758"/>
    </source>
</evidence>
<protein>
    <submittedName>
        <fullName evidence="1">Uncharacterized protein</fullName>
    </submittedName>
</protein>
<sequence>MRLLPSLHGTGEYYRYPTMCINDHNDFKTLGKDNSATKRASKSRWCPREAGPPKLPGRVKFGIFVRLAGCSWRSRINHFLTEARLDQFKLRALIFAFILVYSTVTRTASL</sequence>
<evidence type="ECO:0000313" key="1">
    <source>
        <dbReference type="EMBL" id="ABK77638.1"/>
    </source>
</evidence>
<dbReference type="AlphaFoldDB" id="A0RWC1"/>